<feature type="domain" description="MADS-box" evidence="8">
    <location>
        <begin position="1"/>
        <end position="61"/>
    </location>
</feature>
<feature type="region of interest" description="Disordered" evidence="7">
    <location>
        <begin position="139"/>
        <end position="183"/>
    </location>
</feature>
<evidence type="ECO:0000256" key="6">
    <source>
        <dbReference type="SAM" id="Coils"/>
    </source>
</evidence>
<accession>A0A8S1ZSI7</accession>
<dbReference type="InterPro" id="IPR002100">
    <property type="entry name" value="TF_MADSbox"/>
</dbReference>
<evidence type="ECO:0000256" key="3">
    <source>
        <dbReference type="ARBA" id="ARBA00023125"/>
    </source>
</evidence>
<feature type="coiled-coil region" evidence="6">
    <location>
        <begin position="78"/>
        <end position="108"/>
    </location>
</feature>
<keyword evidence="6" id="KW-0175">Coiled coil</keyword>
<evidence type="ECO:0000313" key="9">
    <source>
        <dbReference type="EMBL" id="CAE5959584.1"/>
    </source>
</evidence>
<dbReference type="EMBL" id="LR999451">
    <property type="protein sequence ID" value="CAE5959584.1"/>
    <property type="molecule type" value="Genomic_DNA"/>
</dbReference>
<dbReference type="GO" id="GO:0000977">
    <property type="term" value="F:RNA polymerase II transcription regulatory region sequence-specific DNA binding"/>
    <property type="evidence" value="ECO:0007669"/>
    <property type="project" value="InterPro"/>
</dbReference>
<dbReference type="GO" id="GO:0005634">
    <property type="term" value="C:nucleus"/>
    <property type="evidence" value="ECO:0007669"/>
    <property type="project" value="UniProtKB-SubCell"/>
</dbReference>
<proteinExistence type="predicted"/>
<keyword evidence="3" id="KW-0238">DNA-binding</keyword>
<dbReference type="InterPro" id="IPR050142">
    <property type="entry name" value="MADS-box/MEF2_TF"/>
</dbReference>
<evidence type="ECO:0000256" key="4">
    <source>
        <dbReference type="ARBA" id="ARBA00023163"/>
    </source>
</evidence>
<gene>
    <name evidence="9" type="ORF">AARE701A_LOCUS3093</name>
</gene>
<keyword evidence="10" id="KW-1185">Reference proteome</keyword>
<dbReference type="Proteomes" id="UP000682877">
    <property type="component" value="Chromosome 1"/>
</dbReference>
<keyword evidence="4" id="KW-0804">Transcription</keyword>
<dbReference type="InterPro" id="IPR036879">
    <property type="entry name" value="TF_MADSbox_sf"/>
</dbReference>
<dbReference type="AlphaFoldDB" id="A0A8S1ZSI7"/>
<evidence type="ECO:0000256" key="1">
    <source>
        <dbReference type="ARBA" id="ARBA00004123"/>
    </source>
</evidence>
<dbReference type="PROSITE" id="PS50066">
    <property type="entry name" value="MADS_BOX_2"/>
    <property type="match status" value="1"/>
</dbReference>
<keyword evidence="5" id="KW-0539">Nucleus</keyword>
<dbReference type="InterPro" id="IPR033896">
    <property type="entry name" value="MEF2-like_N"/>
</dbReference>
<evidence type="ECO:0000313" key="10">
    <source>
        <dbReference type="Proteomes" id="UP000682877"/>
    </source>
</evidence>
<dbReference type="GO" id="GO:0046983">
    <property type="term" value="F:protein dimerization activity"/>
    <property type="evidence" value="ECO:0007669"/>
    <property type="project" value="InterPro"/>
</dbReference>
<protein>
    <recommendedName>
        <fullName evidence="8">MADS-box domain-containing protein</fullName>
    </recommendedName>
</protein>
<dbReference type="Pfam" id="PF00319">
    <property type="entry name" value="SRF-TF"/>
    <property type="match status" value="1"/>
</dbReference>
<reference evidence="9" key="1">
    <citation type="submission" date="2021-01" db="EMBL/GenBank/DDBJ databases">
        <authorList>
            <person name="Bezrukov I."/>
        </authorList>
    </citation>
    <scope>NUCLEOTIDE SEQUENCE</scope>
</reference>
<dbReference type="GO" id="GO:0045944">
    <property type="term" value="P:positive regulation of transcription by RNA polymerase II"/>
    <property type="evidence" value="ECO:0007669"/>
    <property type="project" value="InterPro"/>
</dbReference>
<name>A0A8S1ZSI7_ARAAE</name>
<evidence type="ECO:0000259" key="8">
    <source>
        <dbReference type="PROSITE" id="PS50066"/>
    </source>
</evidence>
<dbReference type="SMART" id="SM00432">
    <property type="entry name" value="MADS"/>
    <property type="match status" value="1"/>
</dbReference>
<dbReference type="PANTHER" id="PTHR48019">
    <property type="entry name" value="SERUM RESPONSE FACTOR HOMOLOG"/>
    <property type="match status" value="1"/>
</dbReference>
<organism evidence="9 10">
    <name type="scientific">Arabidopsis arenosa</name>
    <name type="common">Sand rock-cress</name>
    <name type="synonym">Cardaminopsis arenosa</name>
    <dbReference type="NCBI Taxonomy" id="38785"/>
    <lineage>
        <taxon>Eukaryota</taxon>
        <taxon>Viridiplantae</taxon>
        <taxon>Streptophyta</taxon>
        <taxon>Embryophyta</taxon>
        <taxon>Tracheophyta</taxon>
        <taxon>Spermatophyta</taxon>
        <taxon>Magnoliopsida</taxon>
        <taxon>eudicotyledons</taxon>
        <taxon>Gunneridae</taxon>
        <taxon>Pentapetalae</taxon>
        <taxon>rosids</taxon>
        <taxon>malvids</taxon>
        <taxon>Brassicales</taxon>
        <taxon>Brassicaceae</taxon>
        <taxon>Camelineae</taxon>
        <taxon>Arabidopsis</taxon>
    </lineage>
</organism>
<comment type="subcellular location">
    <subcellularLocation>
        <location evidence="1">Nucleus</location>
    </subcellularLocation>
</comment>
<evidence type="ECO:0000256" key="2">
    <source>
        <dbReference type="ARBA" id="ARBA00023015"/>
    </source>
</evidence>
<sequence>MGRRKIEIKRIEDINERKATFLRRRNGIFKKADALAKLCNVEVAVLVISPTNLPYTYGNPCFNDVVERIQTPSASSKLDSLMKELEQIKELEEVLRKRQERNREKSDMMGIVDLNLEDLVAFKGKLEAHQVGLKRKHVEMEDLSSPSMLSKNTKKKKTRTESSSGQSREMYELRPRIPRNYLE</sequence>
<evidence type="ECO:0000256" key="5">
    <source>
        <dbReference type="ARBA" id="ARBA00023242"/>
    </source>
</evidence>
<dbReference type="CDD" id="cd00265">
    <property type="entry name" value="MADS_MEF2_like"/>
    <property type="match status" value="1"/>
</dbReference>
<dbReference type="SUPFAM" id="SSF55455">
    <property type="entry name" value="SRF-like"/>
    <property type="match status" value="1"/>
</dbReference>
<keyword evidence="2" id="KW-0805">Transcription regulation</keyword>
<evidence type="ECO:0000256" key="7">
    <source>
        <dbReference type="SAM" id="MobiDB-lite"/>
    </source>
</evidence>
<dbReference type="Gene3D" id="3.40.1810.10">
    <property type="entry name" value="Transcription factor, MADS-box"/>
    <property type="match status" value="1"/>
</dbReference>
<dbReference type="PRINTS" id="PR00404">
    <property type="entry name" value="MADSDOMAIN"/>
</dbReference>